<dbReference type="PANTHER" id="PTHR43024">
    <property type="entry name" value="UDP-N-ACETYLMURAMOYL-TRIPEPTIDE--D-ALANYL-D-ALANINE LIGASE"/>
    <property type="match status" value="1"/>
</dbReference>
<feature type="domain" description="Mur ligase N-terminal catalytic" evidence="12">
    <location>
        <begin position="27"/>
        <end position="96"/>
    </location>
</feature>
<evidence type="ECO:0000259" key="14">
    <source>
        <dbReference type="Pfam" id="PF08245"/>
    </source>
</evidence>
<evidence type="ECO:0000313" key="15">
    <source>
        <dbReference type="EMBL" id="MFC3120961.1"/>
    </source>
</evidence>
<keyword evidence="2 10" id="KW-0436">Ligase</keyword>
<feature type="domain" description="Mur ligase C-terminal" evidence="13">
    <location>
        <begin position="319"/>
        <end position="444"/>
    </location>
</feature>
<protein>
    <recommendedName>
        <fullName evidence="10 11">UDP-N-acetylmuramoyl-tripeptide--D-alanyl-D-alanine ligase</fullName>
        <ecNumber evidence="10 11">6.3.2.10</ecNumber>
    </recommendedName>
    <alternativeName>
        <fullName evidence="10">D-alanyl-D-alanine-adding enzyme</fullName>
    </alternativeName>
</protein>
<evidence type="ECO:0000256" key="1">
    <source>
        <dbReference type="ARBA" id="ARBA00022490"/>
    </source>
</evidence>
<dbReference type="SUPFAM" id="SSF63418">
    <property type="entry name" value="MurE/MurF N-terminal domain"/>
    <property type="match status" value="1"/>
</dbReference>
<proteinExistence type="inferred from homology"/>
<feature type="domain" description="Mur ligase central" evidence="14">
    <location>
        <begin position="108"/>
        <end position="296"/>
    </location>
</feature>
<dbReference type="Gene3D" id="3.40.1390.10">
    <property type="entry name" value="MurE/MurF, N-terminal domain"/>
    <property type="match status" value="1"/>
</dbReference>
<comment type="caution">
    <text evidence="15">The sequence shown here is derived from an EMBL/GenBank/DDBJ whole genome shotgun (WGS) entry which is preliminary data.</text>
</comment>
<reference evidence="16" key="1">
    <citation type="journal article" date="2019" name="Int. J. Syst. Evol. Microbiol.">
        <title>The Global Catalogue of Microorganisms (GCM) 10K type strain sequencing project: providing services to taxonomists for standard genome sequencing and annotation.</title>
        <authorList>
            <consortium name="The Broad Institute Genomics Platform"/>
            <consortium name="The Broad Institute Genome Sequencing Center for Infectious Disease"/>
            <person name="Wu L."/>
            <person name="Ma J."/>
        </authorList>
    </citation>
    <scope>NUCLEOTIDE SEQUENCE [LARGE SCALE GENOMIC DNA]</scope>
    <source>
        <strain evidence="16">KCTC 52473</strain>
    </source>
</reference>
<evidence type="ECO:0000313" key="16">
    <source>
        <dbReference type="Proteomes" id="UP001595478"/>
    </source>
</evidence>
<dbReference type="GO" id="GO:0047480">
    <property type="term" value="F:UDP-N-acetylmuramoyl-tripeptide-D-alanyl-D-alanine ligase activity"/>
    <property type="evidence" value="ECO:0007669"/>
    <property type="project" value="UniProtKB-EC"/>
</dbReference>
<comment type="similarity">
    <text evidence="10">Belongs to the MurCDEF family. MurF subfamily.</text>
</comment>
<evidence type="ECO:0000256" key="7">
    <source>
        <dbReference type="ARBA" id="ARBA00022984"/>
    </source>
</evidence>
<evidence type="ECO:0000259" key="12">
    <source>
        <dbReference type="Pfam" id="PF01225"/>
    </source>
</evidence>
<evidence type="ECO:0000256" key="6">
    <source>
        <dbReference type="ARBA" id="ARBA00022960"/>
    </source>
</evidence>
<keyword evidence="7 10" id="KW-0573">Peptidoglycan synthesis</keyword>
<dbReference type="InterPro" id="IPR013221">
    <property type="entry name" value="Mur_ligase_cen"/>
</dbReference>
<evidence type="ECO:0000256" key="4">
    <source>
        <dbReference type="ARBA" id="ARBA00022741"/>
    </source>
</evidence>
<comment type="subcellular location">
    <subcellularLocation>
        <location evidence="10 11">Cytoplasm</location>
    </subcellularLocation>
</comment>
<dbReference type="Pfam" id="PF08245">
    <property type="entry name" value="Mur_ligase_M"/>
    <property type="match status" value="1"/>
</dbReference>
<dbReference type="EC" id="6.3.2.10" evidence="10 11"/>
<evidence type="ECO:0000256" key="9">
    <source>
        <dbReference type="ARBA" id="ARBA00023316"/>
    </source>
</evidence>
<dbReference type="EMBL" id="JBHRSW010000006">
    <property type="protein sequence ID" value="MFC3120961.1"/>
    <property type="molecule type" value="Genomic_DNA"/>
</dbReference>
<dbReference type="InterPro" id="IPR005863">
    <property type="entry name" value="UDP-N-AcMur_synth"/>
</dbReference>
<keyword evidence="5 10" id="KW-0067">ATP-binding</keyword>
<dbReference type="Pfam" id="PF01225">
    <property type="entry name" value="Mur_ligase"/>
    <property type="match status" value="1"/>
</dbReference>
<dbReference type="InterPro" id="IPR036615">
    <property type="entry name" value="Mur_ligase_C_dom_sf"/>
</dbReference>
<name>A0ABV7FNG3_9ALTE</name>
<dbReference type="InterPro" id="IPR051046">
    <property type="entry name" value="MurCDEF_CellWall_CoF430Synth"/>
</dbReference>
<comment type="function">
    <text evidence="10 11">Involved in cell wall formation. Catalyzes the final step in the synthesis of UDP-N-acetylmuramoyl-pentapeptide, the precursor of murein.</text>
</comment>
<dbReference type="NCBIfam" id="TIGR01143">
    <property type="entry name" value="murF"/>
    <property type="match status" value="1"/>
</dbReference>
<organism evidence="15 16">
    <name type="scientific">Agaribacter flavus</name>
    <dbReference type="NCBI Taxonomy" id="1902781"/>
    <lineage>
        <taxon>Bacteria</taxon>
        <taxon>Pseudomonadati</taxon>
        <taxon>Pseudomonadota</taxon>
        <taxon>Gammaproteobacteria</taxon>
        <taxon>Alteromonadales</taxon>
        <taxon>Alteromonadaceae</taxon>
        <taxon>Agaribacter</taxon>
    </lineage>
</organism>
<comment type="pathway">
    <text evidence="10 11">Cell wall biogenesis; peptidoglycan biosynthesis.</text>
</comment>
<dbReference type="PANTHER" id="PTHR43024:SF1">
    <property type="entry name" value="UDP-N-ACETYLMURAMOYL-TRIPEPTIDE--D-ALANYL-D-ALANINE LIGASE"/>
    <property type="match status" value="1"/>
</dbReference>
<keyword evidence="1 10" id="KW-0963">Cytoplasm</keyword>
<dbReference type="InterPro" id="IPR036565">
    <property type="entry name" value="Mur-like_cat_sf"/>
</dbReference>
<evidence type="ECO:0000256" key="8">
    <source>
        <dbReference type="ARBA" id="ARBA00023306"/>
    </source>
</evidence>
<keyword evidence="9 10" id="KW-0961">Cell wall biogenesis/degradation</keyword>
<evidence type="ECO:0000256" key="3">
    <source>
        <dbReference type="ARBA" id="ARBA00022618"/>
    </source>
</evidence>
<evidence type="ECO:0000256" key="11">
    <source>
        <dbReference type="RuleBase" id="RU004136"/>
    </source>
</evidence>
<evidence type="ECO:0000256" key="5">
    <source>
        <dbReference type="ARBA" id="ARBA00022840"/>
    </source>
</evidence>
<dbReference type="HAMAP" id="MF_02019">
    <property type="entry name" value="MurF"/>
    <property type="match status" value="1"/>
</dbReference>
<dbReference type="InterPro" id="IPR004101">
    <property type="entry name" value="Mur_ligase_C"/>
</dbReference>
<keyword evidence="4 10" id="KW-0547">Nucleotide-binding</keyword>
<comment type="catalytic activity">
    <reaction evidence="10 11">
        <text>D-alanyl-D-alanine + UDP-N-acetyl-alpha-D-muramoyl-L-alanyl-gamma-D-glutamyl-meso-2,6-diaminopimelate + ATP = UDP-N-acetyl-alpha-D-muramoyl-L-alanyl-gamma-D-glutamyl-meso-2,6-diaminopimeloyl-D-alanyl-D-alanine + ADP + phosphate + H(+)</text>
        <dbReference type="Rhea" id="RHEA:28374"/>
        <dbReference type="ChEBI" id="CHEBI:15378"/>
        <dbReference type="ChEBI" id="CHEBI:30616"/>
        <dbReference type="ChEBI" id="CHEBI:43474"/>
        <dbReference type="ChEBI" id="CHEBI:57822"/>
        <dbReference type="ChEBI" id="CHEBI:61386"/>
        <dbReference type="ChEBI" id="CHEBI:83905"/>
        <dbReference type="ChEBI" id="CHEBI:456216"/>
        <dbReference type="EC" id="6.3.2.10"/>
    </reaction>
</comment>
<evidence type="ECO:0000259" key="13">
    <source>
        <dbReference type="Pfam" id="PF02875"/>
    </source>
</evidence>
<dbReference type="Pfam" id="PF02875">
    <property type="entry name" value="Mur_ligase_C"/>
    <property type="match status" value="1"/>
</dbReference>
<keyword evidence="6 10" id="KW-0133">Cell shape</keyword>
<keyword evidence="8 10" id="KW-0131">Cell cycle</keyword>
<dbReference type="SUPFAM" id="SSF53623">
    <property type="entry name" value="MurD-like peptide ligases, catalytic domain"/>
    <property type="match status" value="1"/>
</dbReference>
<sequence length="473" mass="50453">MIPVTLGWLAKQVKGQLSTDSVTNMVIEDITTDSRSLSAGSVFIALIGENFDGHEYALDALQKGAAALIVSKPVDSPLPQILVKDTRHALGDIARAVKEKVAPKTIGITGSSGKTTVKEMTASILTQCGKTLATAGNFNNDIGVPLTLLRLTENHRFAVIEMGANHQGEIEYTVNLAKPDVVTIVNAAASHLQGFGSLFGVARAKSEIFSGLQSGGTAVINTDSQFYEFWQGKCDHINTLSFSPNSCKGDFFAKNVSINKDGCAEFELITPVGKIPIRLRIPGAHNIGNAVLAAALSHQVGAELHHIQTGLFNMRSVKGRLSLINVSSKIRILDDTYNANVASVKAAIDSLVTFNGPRIFVFGDMGELGDQAASYHQQIGEYAKQKGVDALITIGQLSVHASQVMDKQGMHCESVDDIISQITALVDAAEKAGKVPVNILVKGSRSAKMERVTQAIQLKLGFQGDQSKESELC</sequence>
<evidence type="ECO:0000256" key="2">
    <source>
        <dbReference type="ARBA" id="ARBA00022598"/>
    </source>
</evidence>
<dbReference type="InterPro" id="IPR035911">
    <property type="entry name" value="MurE/MurF_N"/>
</dbReference>
<feature type="binding site" evidence="10">
    <location>
        <begin position="110"/>
        <end position="116"/>
    </location>
    <ligand>
        <name>ATP</name>
        <dbReference type="ChEBI" id="CHEBI:30616"/>
    </ligand>
</feature>
<dbReference type="RefSeq" id="WP_376919099.1">
    <property type="nucleotide sequence ID" value="NZ_JBHRSW010000006.1"/>
</dbReference>
<dbReference type="Gene3D" id="3.90.190.20">
    <property type="entry name" value="Mur ligase, C-terminal domain"/>
    <property type="match status" value="1"/>
</dbReference>
<keyword evidence="16" id="KW-1185">Reference proteome</keyword>
<dbReference type="InterPro" id="IPR000713">
    <property type="entry name" value="Mur_ligase_N"/>
</dbReference>
<keyword evidence="3 10" id="KW-0132">Cell division</keyword>
<accession>A0ABV7FNG3</accession>
<dbReference type="Gene3D" id="3.40.1190.10">
    <property type="entry name" value="Mur-like, catalytic domain"/>
    <property type="match status" value="1"/>
</dbReference>
<evidence type="ECO:0000256" key="10">
    <source>
        <dbReference type="HAMAP-Rule" id="MF_02019"/>
    </source>
</evidence>
<dbReference type="Proteomes" id="UP001595478">
    <property type="component" value="Unassembled WGS sequence"/>
</dbReference>
<gene>
    <name evidence="10 15" type="primary">murF</name>
    <name evidence="15" type="ORF">ACFOHL_04980</name>
</gene>
<dbReference type="SUPFAM" id="SSF53244">
    <property type="entry name" value="MurD-like peptide ligases, peptide-binding domain"/>
    <property type="match status" value="1"/>
</dbReference>